<dbReference type="Pfam" id="PF00440">
    <property type="entry name" value="TetR_N"/>
    <property type="match status" value="1"/>
</dbReference>
<dbReference type="Proteomes" id="UP001216579">
    <property type="component" value="Unassembled WGS sequence"/>
</dbReference>
<feature type="domain" description="HTH tetR-type" evidence="4">
    <location>
        <begin position="23"/>
        <end position="63"/>
    </location>
</feature>
<comment type="caution">
    <text evidence="5">The sequence shown here is derived from an EMBL/GenBank/DDBJ whole genome shotgun (WGS) entry which is preliminary data.</text>
</comment>
<dbReference type="PANTHER" id="PTHR30055">
    <property type="entry name" value="HTH-TYPE TRANSCRIPTIONAL REGULATOR RUTR"/>
    <property type="match status" value="1"/>
</dbReference>
<keyword evidence="2" id="KW-0238">DNA-binding</keyword>
<keyword evidence="6" id="KW-1185">Reference proteome</keyword>
<evidence type="ECO:0000259" key="4">
    <source>
        <dbReference type="Pfam" id="PF00440"/>
    </source>
</evidence>
<evidence type="ECO:0000313" key="5">
    <source>
        <dbReference type="EMBL" id="MDF3288085.1"/>
    </source>
</evidence>
<dbReference type="PANTHER" id="PTHR30055:SF234">
    <property type="entry name" value="HTH-TYPE TRANSCRIPTIONAL REGULATOR BETI"/>
    <property type="match status" value="1"/>
</dbReference>
<accession>A0ABT5ZEP9</accession>
<evidence type="ECO:0000256" key="2">
    <source>
        <dbReference type="ARBA" id="ARBA00023125"/>
    </source>
</evidence>
<dbReference type="Gene3D" id="1.10.357.10">
    <property type="entry name" value="Tetracycline Repressor, domain 2"/>
    <property type="match status" value="1"/>
</dbReference>
<keyword evidence="1" id="KW-0805">Transcription regulation</keyword>
<keyword evidence="3" id="KW-0804">Transcription</keyword>
<dbReference type="RefSeq" id="WP_276091938.1">
    <property type="nucleotide sequence ID" value="NZ_JARJBC010000001.1"/>
</dbReference>
<gene>
    <name evidence="5" type="ORF">P3G67_02325</name>
</gene>
<proteinExistence type="predicted"/>
<name>A0ABT5ZEP9_9ACTN</name>
<evidence type="ECO:0000256" key="1">
    <source>
        <dbReference type="ARBA" id="ARBA00023015"/>
    </source>
</evidence>
<evidence type="ECO:0000256" key="3">
    <source>
        <dbReference type="ARBA" id="ARBA00023163"/>
    </source>
</evidence>
<sequence>MTPQAPAGRANQKLRTRNAIVQAAAELTRTGREVTMPAVAKAALVSEATAYRYFPDLASLLQEAIAGQLPSPDEALAPVADSADPVERIAVATEYLARHVLARQGAVRALMAATIARPEQVSARPGLRFGLIDHALAPLAGTPDVCAPDALAQLKRDLAVVVGAEALFTLTDLCGLDPEVAIASVVHTATALTRAAVQGVDGEPRHAGTSR</sequence>
<dbReference type="InterPro" id="IPR009057">
    <property type="entry name" value="Homeodomain-like_sf"/>
</dbReference>
<protein>
    <submittedName>
        <fullName evidence="5">TetR/AcrR family transcriptional regulator</fullName>
    </submittedName>
</protein>
<organism evidence="5 6">
    <name type="scientific">Streptomyces silvisoli</name>
    <dbReference type="NCBI Taxonomy" id="3034235"/>
    <lineage>
        <taxon>Bacteria</taxon>
        <taxon>Bacillati</taxon>
        <taxon>Actinomycetota</taxon>
        <taxon>Actinomycetes</taxon>
        <taxon>Kitasatosporales</taxon>
        <taxon>Streptomycetaceae</taxon>
        <taxon>Streptomyces</taxon>
    </lineage>
</organism>
<evidence type="ECO:0000313" key="6">
    <source>
        <dbReference type="Proteomes" id="UP001216579"/>
    </source>
</evidence>
<dbReference type="InterPro" id="IPR050109">
    <property type="entry name" value="HTH-type_TetR-like_transc_reg"/>
</dbReference>
<reference evidence="5 6" key="1">
    <citation type="submission" date="2023-03" db="EMBL/GenBank/DDBJ databases">
        <title>Draft genome sequence of Streptomyces sp. RB6PN23 isolated from peat swamp forest in Thailand.</title>
        <authorList>
            <person name="Klaysubun C."/>
            <person name="Duangmal K."/>
        </authorList>
    </citation>
    <scope>NUCLEOTIDE SEQUENCE [LARGE SCALE GENOMIC DNA]</scope>
    <source>
        <strain evidence="5 6">RB6PN23</strain>
    </source>
</reference>
<dbReference type="InterPro" id="IPR001647">
    <property type="entry name" value="HTH_TetR"/>
</dbReference>
<dbReference type="SUPFAM" id="SSF46689">
    <property type="entry name" value="Homeodomain-like"/>
    <property type="match status" value="1"/>
</dbReference>
<dbReference type="EMBL" id="JARJBC010000001">
    <property type="protein sequence ID" value="MDF3288085.1"/>
    <property type="molecule type" value="Genomic_DNA"/>
</dbReference>